<proteinExistence type="predicted"/>
<reference evidence="1" key="1">
    <citation type="journal article" date="2015" name="Nature">
        <title>Complex archaea that bridge the gap between prokaryotes and eukaryotes.</title>
        <authorList>
            <person name="Spang A."/>
            <person name="Saw J.H."/>
            <person name="Jorgensen S.L."/>
            <person name="Zaremba-Niedzwiedzka K."/>
            <person name="Martijn J."/>
            <person name="Lind A.E."/>
            <person name="van Eijk R."/>
            <person name="Schleper C."/>
            <person name="Guy L."/>
            <person name="Ettema T.J."/>
        </authorList>
    </citation>
    <scope>NUCLEOTIDE SEQUENCE</scope>
</reference>
<dbReference type="InterPro" id="IPR036192">
    <property type="entry name" value="Cell_div_ZapA-like_sf"/>
</dbReference>
<name>A0A0F8WGR7_9ZZZZ</name>
<accession>A0A0F8WGR7</accession>
<evidence type="ECO:0008006" key="2">
    <source>
        <dbReference type="Google" id="ProtNLM"/>
    </source>
</evidence>
<dbReference type="SUPFAM" id="SSF102829">
    <property type="entry name" value="Cell division protein ZapA-like"/>
    <property type="match status" value="1"/>
</dbReference>
<dbReference type="AlphaFoldDB" id="A0A0F8WGR7"/>
<gene>
    <name evidence="1" type="ORF">LCGC14_3068490</name>
</gene>
<sequence>MVHKNMEKIRNSGKIVGLDRIAVIAALNLAHELITLQNNQGSGADEINKSILQMKERVSDFLEETRQLEL</sequence>
<dbReference type="InterPro" id="IPR007838">
    <property type="entry name" value="Cell_div_ZapA-like"/>
</dbReference>
<evidence type="ECO:0000313" key="1">
    <source>
        <dbReference type="EMBL" id="KKK56042.1"/>
    </source>
</evidence>
<protein>
    <recommendedName>
        <fullName evidence="2">Cell division protein ZapA</fullName>
    </recommendedName>
</protein>
<dbReference type="Gene3D" id="1.20.5.50">
    <property type="match status" value="1"/>
</dbReference>
<dbReference type="Pfam" id="PF05164">
    <property type="entry name" value="ZapA"/>
    <property type="match status" value="1"/>
</dbReference>
<comment type="caution">
    <text evidence="1">The sequence shown here is derived from an EMBL/GenBank/DDBJ whole genome shotgun (WGS) entry which is preliminary data.</text>
</comment>
<dbReference type="EMBL" id="LAZR01065187">
    <property type="protein sequence ID" value="KKK56042.1"/>
    <property type="molecule type" value="Genomic_DNA"/>
</dbReference>
<organism evidence="1">
    <name type="scientific">marine sediment metagenome</name>
    <dbReference type="NCBI Taxonomy" id="412755"/>
    <lineage>
        <taxon>unclassified sequences</taxon>
        <taxon>metagenomes</taxon>
        <taxon>ecological metagenomes</taxon>
    </lineage>
</organism>